<organism evidence="11 12">
    <name type="scientific">Meganyctiphanes norvegica</name>
    <name type="common">Northern krill</name>
    <name type="synonym">Thysanopoda norvegica</name>
    <dbReference type="NCBI Taxonomy" id="48144"/>
    <lineage>
        <taxon>Eukaryota</taxon>
        <taxon>Metazoa</taxon>
        <taxon>Ecdysozoa</taxon>
        <taxon>Arthropoda</taxon>
        <taxon>Crustacea</taxon>
        <taxon>Multicrustacea</taxon>
        <taxon>Malacostraca</taxon>
        <taxon>Eumalacostraca</taxon>
        <taxon>Eucarida</taxon>
        <taxon>Euphausiacea</taxon>
        <taxon>Euphausiidae</taxon>
        <taxon>Meganyctiphanes</taxon>
    </lineage>
</organism>
<dbReference type="Gene3D" id="3.30.160.60">
    <property type="entry name" value="Classic Zinc Finger"/>
    <property type="match status" value="3"/>
</dbReference>
<protein>
    <recommendedName>
        <fullName evidence="10">C2H2-type domain-containing protein</fullName>
    </recommendedName>
</protein>
<accession>A0AAV2PTZ7</accession>
<feature type="non-terminal residue" evidence="11">
    <location>
        <position position="130"/>
    </location>
</feature>
<dbReference type="SUPFAM" id="SSF57667">
    <property type="entry name" value="beta-beta-alpha zinc fingers"/>
    <property type="match status" value="2"/>
</dbReference>
<keyword evidence="12" id="KW-1185">Reference proteome</keyword>
<dbReference type="Pfam" id="PF00096">
    <property type="entry name" value="zf-C2H2"/>
    <property type="match status" value="1"/>
</dbReference>
<name>A0AAV2PTZ7_MEGNR</name>
<evidence type="ECO:0000256" key="2">
    <source>
        <dbReference type="ARBA" id="ARBA00022723"/>
    </source>
</evidence>
<evidence type="ECO:0000256" key="4">
    <source>
        <dbReference type="ARBA" id="ARBA00022771"/>
    </source>
</evidence>
<reference evidence="11 12" key="1">
    <citation type="submission" date="2024-05" db="EMBL/GenBank/DDBJ databases">
        <authorList>
            <person name="Wallberg A."/>
        </authorList>
    </citation>
    <scope>NUCLEOTIDE SEQUENCE [LARGE SCALE GENOMIC DNA]</scope>
</reference>
<gene>
    <name evidence="11" type="ORF">MNOR_LOCUS3490</name>
</gene>
<dbReference type="InterPro" id="IPR036236">
    <property type="entry name" value="Znf_C2H2_sf"/>
</dbReference>
<keyword evidence="5" id="KW-0862">Zinc</keyword>
<evidence type="ECO:0000313" key="12">
    <source>
        <dbReference type="Proteomes" id="UP001497623"/>
    </source>
</evidence>
<keyword evidence="7" id="KW-0539">Nucleus</keyword>
<dbReference type="InterPro" id="IPR013087">
    <property type="entry name" value="Znf_C2H2_type"/>
</dbReference>
<comment type="caution">
    <text evidence="11">The sequence shown here is derived from an EMBL/GenBank/DDBJ whole genome shotgun (WGS) entry which is preliminary data.</text>
</comment>
<dbReference type="PROSITE" id="PS00028">
    <property type="entry name" value="ZINC_FINGER_C2H2_1"/>
    <property type="match status" value="1"/>
</dbReference>
<comment type="subcellular location">
    <subcellularLocation>
        <location evidence="1">Nucleus</location>
    </subcellularLocation>
</comment>
<dbReference type="GO" id="GO:0006357">
    <property type="term" value="P:regulation of transcription by RNA polymerase II"/>
    <property type="evidence" value="ECO:0007669"/>
    <property type="project" value="TreeGrafter"/>
</dbReference>
<feature type="domain" description="C2H2-type" evidence="10">
    <location>
        <begin position="45"/>
        <end position="72"/>
    </location>
</feature>
<proteinExistence type="predicted"/>
<dbReference type="GO" id="GO:0000978">
    <property type="term" value="F:RNA polymerase II cis-regulatory region sequence-specific DNA binding"/>
    <property type="evidence" value="ECO:0007669"/>
    <property type="project" value="TreeGrafter"/>
</dbReference>
<dbReference type="GO" id="GO:0003700">
    <property type="term" value="F:DNA-binding transcription factor activity"/>
    <property type="evidence" value="ECO:0007669"/>
    <property type="project" value="TreeGrafter"/>
</dbReference>
<dbReference type="PROSITE" id="PS50157">
    <property type="entry name" value="ZINC_FINGER_C2H2_2"/>
    <property type="match status" value="2"/>
</dbReference>
<dbReference type="PANTHER" id="PTHR24404:SF114">
    <property type="entry name" value="KLUMPFUSS, ISOFORM B-RELATED"/>
    <property type="match status" value="1"/>
</dbReference>
<dbReference type="FunFam" id="3.30.160.60:FF:000045">
    <property type="entry name" value="ZFP69 zinc finger protein B"/>
    <property type="match status" value="1"/>
</dbReference>
<dbReference type="AlphaFoldDB" id="A0AAV2PTZ7"/>
<evidence type="ECO:0000256" key="1">
    <source>
        <dbReference type="ARBA" id="ARBA00004123"/>
    </source>
</evidence>
<feature type="region of interest" description="Disordered" evidence="9">
    <location>
        <begin position="50"/>
        <end position="74"/>
    </location>
</feature>
<dbReference type="EMBL" id="CAXKWB010001195">
    <property type="protein sequence ID" value="CAL4063634.1"/>
    <property type="molecule type" value="Genomic_DNA"/>
</dbReference>
<dbReference type="PANTHER" id="PTHR24404">
    <property type="entry name" value="ZINC FINGER PROTEIN"/>
    <property type="match status" value="1"/>
</dbReference>
<dbReference type="InterPro" id="IPR050589">
    <property type="entry name" value="Ikaros_C2H2-ZF"/>
</dbReference>
<evidence type="ECO:0000256" key="5">
    <source>
        <dbReference type="ARBA" id="ARBA00022833"/>
    </source>
</evidence>
<keyword evidence="4 8" id="KW-0863">Zinc-finger</keyword>
<evidence type="ECO:0000256" key="7">
    <source>
        <dbReference type="ARBA" id="ARBA00023242"/>
    </source>
</evidence>
<evidence type="ECO:0000256" key="8">
    <source>
        <dbReference type="PROSITE-ProRule" id="PRU00042"/>
    </source>
</evidence>
<evidence type="ECO:0000256" key="3">
    <source>
        <dbReference type="ARBA" id="ARBA00022737"/>
    </source>
</evidence>
<feature type="domain" description="C2H2-type" evidence="10">
    <location>
        <begin position="87"/>
        <end position="114"/>
    </location>
</feature>
<keyword evidence="6" id="KW-0238">DNA-binding</keyword>
<evidence type="ECO:0000256" key="6">
    <source>
        <dbReference type="ARBA" id="ARBA00023125"/>
    </source>
</evidence>
<dbReference type="GO" id="GO:0005634">
    <property type="term" value="C:nucleus"/>
    <property type="evidence" value="ECO:0007669"/>
    <property type="project" value="UniProtKB-SubCell"/>
</dbReference>
<sequence length="130" mass="14916">MDSESTQDGEIKVEEEIEIHEEPISYSSVNGRVKHKVAHTEKIPYEFSHCGKTSSKKYDPSLHSRKHSGENNTPISLMMIQTGVKLDKCSRCFKVFSNKSNFIRHMRTHSGEKPYKCSQCDKYFSLKASL</sequence>
<keyword evidence="2" id="KW-0479">Metal-binding</keyword>
<evidence type="ECO:0000259" key="10">
    <source>
        <dbReference type="PROSITE" id="PS50157"/>
    </source>
</evidence>
<evidence type="ECO:0000256" key="9">
    <source>
        <dbReference type="SAM" id="MobiDB-lite"/>
    </source>
</evidence>
<dbReference type="FunFam" id="3.30.160.60:FF:000176">
    <property type="entry name" value="zinc finger protein 70"/>
    <property type="match status" value="1"/>
</dbReference>
<keyword evidence="3" id="KW-0677">Repeat</keyword>
<dbReference type="GO" id="GO:0008270">
    <property type="term" value="F:zinc ion binding"/>
    <property type="evidence" value="ECO:0007669"/>
    <property type="project" value="UniProtKB-KW"/>
</dbReference>
<dbReference type="Proteomes" id="UP001497623">
    <property type="component" value="Unassembled WGS sequence"/>
</dbReference>
<evidence type="ECO:0000313" key="11">
    <source>
        <dbReference type="EMBL" id="CAL4063634.1"/>
    </source>
</evidence>